<organism evidence="4 5">
    <name type="scientific">Marinomonas pontica</name>
    <dbReference type="NCBI Taxonomy" id="264739"/>
    <lineage>
        <taxon>Bacteria</taxon>
        <taxon>Pseudomonadati</taxon>
        <taxon>Pseudomonadota</taxon>
        <taxon>Gammaproteobacteria</taxon>
        <taxon>Oceanospirillales</taxon>
        <taxon>Oceanospirillaceae</taxon>
        <taxon>Marinomonas</taxon>
    </lineage>
</organism>
<dbReference type="PANTHER" id="PTHR37423">
    <property type="entry name" value="SOLUBLE LYTIC MUREIN TRANSGLYCOSYLASE-RELATED"/>
    <property type="match status" value="1"/>
</dbReference>
<dbReference type="CDD" id="cd16893">
    <property type="entry name" value="LT_MltC_MltE"/>
    <property type="match status" value="1"/>
</dbReference>
<evidence type="ECO:0000313" key="5">
    <source>
        <dbReference type="Proteomes" id="UP001307608"/>
    </source>
</evidence>
<protein>
    <submittedName>
        <fullName evidence="4">Membrane-bound lytic murein transglycosylase C</fullName>
    </submittedName>
</protein>
<dbReference type="Pfam" id="PF01464">
    <property type="entry name" value="SLT"/>
    <property type="match status" value="1"/>
</dbReference>
<dbReference type="InterPro" id="IPR023346">
    <property type="entry name" value="Lysozyme-like_dom_sf"/>
</dbReference>
<dbReference type="InterPro" id="IPR008258">
    <property type="entry name" value="Transglycosylase_SLT_dom_1"/>
</dbReference>
<name>A0ABN6WT39_9GAMM</name>
<proteinExistence type="inferred from homology"/>
<evidence type="ECO:0000259" key="3">
    <source>
        <dbReference type="Pfam" id="PF11873"/>
    </source>
</evidence>
<evidence type="ECO:0000256" key="1">
    <source>
        <dbReference type="ARBA" id="ARBA00007734"/>
    </source>
</evidence>
<dbReference type="Proteomes" id="UP001307608">
    <property type="component" value="Chromosome"/>
</dbReference>
<keyword evidence="5" id="KW-1185">Reference proteome</keyword>
<dbReference type="Pfam" id="PF11873">
    <property type="entry name" value="Mltc_N"/>
    <property type="match status" value="1"/>
</dbReference>
<evidence type="ECO:0000259" key="2">
    <source>
        <dbReference type="Pfam" id="PF01464"/>
    </source>
</evidence>
<comment type="similarity">
    <text evidence="1">Belongs to the transglycosylase Slt family.</text>
</comment>
<dbReference type="InterPro" id="IPR024570">
    <property type="entry name" value="Murein_transglycosylaseC_N"/>
</dbReference>
<reference evidence="4 5" key="1">
    <citation type="submission" date="2023-01" db="EMBL/GenBank/DDBJ databases">
        <title>Complete genome sequence of Marinomonas pontica strain 200518_36.</title>
        <authorList>
            <person name="Ueki S."/>
            <person name="Gajardo G."/>
            <person name="Maruyama F."/>
        </authorList>
    </citation>
    <scope>NUCLEOTIDE SEQUENCE [LARGE SCALE GENOMIC DNA]</scope>
    <source>
        <strain evidence="4 5">200518_36</strain>
    </source>
</reference>
<feature type="domain" description="Transglycosylase SLT" evidence="2">
    <location>
        <begin position="226"/>
        <end position="340"/>
    </location>
</feature>
<gene>
    <name evidence="4" type="primary">mltC</name>
    <name evidence="4" type="ORF">MACH16_29710</name>
</gene>
<dbReference type="SUPFAM" id="SSF53955">
    <property type="entry name" value="Lysozyme-like"/>
    <property type="match status" value="1"/>
</dbReference>
<feature type="domain" description="Murein transglycosylase-C N-terminal" evidence="3">
    <location>
        <begin position="60"/>
        <end position="115"/>
    </location>
</feature>
<dbReference type="PROSITE" id="PS00922">
    <property type="entry name" value="TRANSGLYCOSYLASE"/>
    <property type="match status" value="1"/>
</dbReference>
<dbReference type="EMBL" id="AP027271">
    <property type="protein sequence ID" value="BDX04223.1"/>
    <property type="molecule type" value="Genomic_DNA"/>
</dbReference>
<sequence length="393" mass="43520">MIRGLFVAPFFGAYKMKKVSQFVLLFICFGSFSVGASSYAEWKASRQTSYKEFKTQYQARYMAFKNKVTGKWGDKTALSGQHQYVVYSDDLEQRTVLDYENNEIIVESLSDEAPDVEQALLALQNTSVNQALANDPVLSKVAIKHASDSLLKSISDDSTLADLAKNNTTETDTAVVPPLLQKMGQGASDVPQSAISKRISRVRINLPENVFLKRASPFMPTAVAMGEKYDVDKNLILAIAQTESSFNPLAQSPIPAFGLMQIVPDSAGLDVNQMLNSKSDSPEASLLFQPKDNIGFGTGYLHLLDTRYLKDIKDERSRLYCMIAAYNTGAGNVASVFHPQRRKVMNPAIDVINSLSSEEVYQRLVTQLPYNETRVYLKKVTTALAQYQAADQG</sequence>
<evidence type="ECO:0000313" key="4">
    <source>
        <dbReference type="EMBL" id="BDX04223.1"/>
    </source>
</evidence>
<dbReference type="Gene3D" id="1.10.530.10">
    <property type="match status" value="1"/>
</dbReference>
<dbReference type="InterPro" id="IPR000189">
    <property type="entry name" value="Transglyc_AS"/>
</dbReference>
<dbReference type="PANTHER" id="PTHR37423:SF2">
    <property type="entry name" value="MEMBRANE-BOUND LYTIC MUREIN TRANSGLYCOSYLASE C"/>
    <property type="match status" value="1"/>
</dbReference>
<accession>A0ABN6WT39</accession>